<dbReference type="PANTHER" id="PTHR10000">
    <property type="entry name" value="PHOSPHOSERINE PHOSPHATASE"/>
    <property type="match status" value="1"/>
</dbReference>
<keyword evidence="2" id="KW-1185">Reference proteome</keyword>
<dbReference type="InterPro" id="IPR006379">
    <property type="entry name" value="HAD-SF_hydro_IIB"/>
</dbReference>
<evidence type="ECO:0008006" key="3">
    <source>
        <dbReference type="Google" id="ProtNLM"/>
    </source>
</evidence>
<dbReference type="GO" id="GO:0005829">
    <property type="term" value="C:cytosol"/>
    <property type="evidence" value="ECO:0007669"/>
    <property type="project" value="TreeGrafter"/>
</dbReference>
<dbReference type="SUPFAM" id="SSF56784">
    <property type="entry name" value="HAD-like"/>
    <property type="match status" value="1"/>
</dbReference>
<gene>
    <name evidence="1" type="ORF">RUMHYD_03299</name>
</gene>
<dbReference type="eggNOG" id="COG0561">
    <property type="taxonomic scope" value="Bacteria"/>
</dbReference>
<accession>C0CQY6</accession>
<proteinExistence type="predicted"/>
<dbReference type="GeneID" id="86822865"/>
<dbReference type="GO" id="GO:0000287">
    <property type="term" value="F:magnesium ion binding"/>
    <property type="evidence" value="ECO:0007669"/>
    <property type="project" value="TreeGrafter"/>
</dbReference>
<organism evidence="1 2">
    <name type="scientific">Blautia hydrogenotrophica (strain DSM 10507 / JCM 14656 / S5a33)</name>
    <name type="common">Ruminococcus hydrogenotrophicus</name>
    <dbReference type="NCBI Taxonomy" id="476272"/>
    <lineage>
        <taxon>Bacteria</taxon>
        <taxon>Bacillati</taxon>
        <taxon>Bacillota</taxon>
        <taxon>Clostridia</taxon>
        <taxon>Lachnospirales</taxon>
        <taxon>Lachnospiraceae</taxon>
        <taxon>Blautia</taxon>
    </lineage>
</organism>
<dbReference type="Proteomes" id="UP000003100">
    <property type="component" value="Unassembled WGS sequence"/>
</dbReference>
<dbReference type="InterPro" id="IPR036412">
    <property type="entry name" value="HAD-like_sf"/>
</dbReference>
<sequence>MENDIKLVAVDIDGTFVRSDYTYDIPRFQRILSRMKNAGCHFVVASGNQYYQLRDLFPGYYNDLSYVAENGAFVKAETELIFAADMPKETVDFVVDTCREYPEIRNVLCGVESAYCERGRVNQEFFDLTSIYYHRLKWVDDFKQVNDQILKFAPTVPEDKTHFYYEILGKKLKGRLEPTTSGHGSIDLIVPGCHKASGLRRLAKRWGILPEQCAAFGDGGNDIEMLQYCGYSYAMDNASENVKNAAKHVCPSNEEDGVLVTLEELFR</sequence>
<dbReference type="Pfam" id="PF08282">
    <property type="entry name" value="Hydrolase_3"/>
    <property type="match status" value="1"/>
</dbReference>
<dbReference type="AlphaFoldDB" id="C0CQY6"/>
<dbReference type="Gene3D" id="3.40.50.1000">
    <property type="entry name" value="HAD superfamily/HAD-like"/>
    <property type="match status" value="1"/>
</dbReference>
<dbReference type="SFLD" id="SFLDG01144">
    <property type="entry name" value="C2.B.4:_PGP_Like"/>
    <property type="match status" value="1"/>
</dbReference>
<dbReference type="PATRIC" id="fig|476272.21.peg.1426"/>
<dbReference type="GO" id="GO:0016791">
    <property type="term" value="F:phosphatase activity"/>
    <property type="evidence" value="ECO:0007669"/>
    <property type="project" value="TreeGrafter"/>
</dbReference>
<dbReference type="InterPro" id="IPR000150">
    <property type="entry name" value="Cof"/>
</dbReference>
<dbReference type="SFLD" id="SFLDS00003">
    <property type="entry name" value="Haloacid_Dehalogenase"/>
    <property type="match status" value="1"/>
</dbReference>
<comment type="caution">
    <text evidence="1">The sequence shown here is derived from an EMBL/GenBank/DDBJ whole genome shotgun (WGS) entry which is preliminary data.</text>
</comment>
<dbReference type="RefSeq" id="WP_005951379.1">
    <property type="nucleotide sequence ID" value="NZ_CP136423.1"/>
</dbReference>
<reference evidence="1 2" key="2">
    <citation type="submission" date="2009-02" db="EMBL/GenBank/DDBJ databases">
        <title>Draft genome sequence of Blautia hydrogenotrophica DSM 10507 (Ruminococcus hydrogenotrophicus DSM 10507).</title>
        <authorList>
            <person name="Sudarsanam P."/>
            <person name="Ley R."/>
            <person name="Guruge J."/>
            <person name="Turnbaugh P.J."/>
            <person name="Mahowald M."/>
            <person name="Liep D."/>
            <person name="Gordon J."/>
        </authorList>
    </citation>
    <scope>NUCLEOTIDE SEQUENCE [LARGE SCALE GENOMIC DNA]</scope>
    <source>
        <strain evidence="2">DSM 10507 / JCM 14656 / S5a33</strain>
    </source>
</reference>
<dbReference type="PANTHER" id="PTHR10000:SF53">
    <property type="entry name" value="5-AMINO-6-(5-PHOSPHO-D-RIBITYLAMINO)URACIL PHOSPHATASE YBJI-RELATED"/>
    <property type="match status" value="1"/>
</dbReference>
<dbReference type="NCBIfam" id="TIGR01484">
    <property type="entry name" value="HAD-SF-IIB"/>
    <property type="match status" value="1"/>
</dbReference>
<name>C0CQY6_BLAHS</name>
<dbReference type="HOGENOM" id="CLU_044146_5_0_9"/>
<dbReference type="InterPro" id="IPR023214">
    <property type="entry name" value="HAD_sf"/>
</dbReference>
<dbReference type="Gene3D" id="3.30.1240.10">
    <property type="match status" value="1"/>
</dbReference>
<evidence type="ECO:0000313" key="2">
    <source>
        <dbReference type="Proteomes" id="UP000003100"/>
    </source>
</evidence>
<dbReference type="CDD" id="cd07518">
    <property type="entry name" value="HAD_YbiV-Like"/>
    <property type="match status" value="1"/>
</dbReference>
<reference evidence="1 2" key="1">
    <citation type="submission" date="2009-01" db="EMBL/GenBank/DDBJ databases">
        <authorList>
            <person name="Fulton L."/>
            <person name="Clifton S."/>
            <person name="Fulton B."/>
            <person name="Xu J."/>
            <person name="Minx P."/>
            <person name="Pepin K.H."/>
            <person name="Johnson M."/>
            <person name="Bhonagiri V."/>
            <person name="Nash W.E."/>
            <person name="Mardis E.R."/>
            <person name="Wilson R.K."/>
        </authorList>
    </citation>
    <scope>NUCLEOTIDE SEQUENCE [LARGE SCALE GENOMIC DNA]</scope>
    <source>
        <strain evidence="2">DSM 10507 / JCM 14656 / S5a33</strain>
    </source>
</reference>
<dbReference type="SFLD" id="SFLDG01140">
    <property type="entry name" value="C2.B:_Phosphomannomutase_and_P"/>
    <property type="match status" value="1"/>
</dbReference>
<evidence type="ECO:0000313" key="1">
    <source>
        <dbReference type="EMBL" id="EEG47827.1"/>
    </source>
</evidence>
<protein>
    <recommendedName>
        <fullName evidence="3">Phosphatase YbjI</fullName>
    </recommendedName>
</protein>
<dbReference type="EMBL" id="ACBZ01000176">
    <property type="protein sequence ID" value="EEG47827.1"/>
    <property type="molecule type" value="Genomic_DNA"/>
</dbReference>
<dbReference type="NCBIfam" id="TIGR00099">
    <property type="entry name" value="Cof-subfamily"/>
    <property type="match status" value="1"/>
</dbReference>